<keyword evidence="4" id="KW-1185">Reference proteome</keyword>
<dbReference type="STRING" id="583355.Caka_1502"/>
<dbReference type="PANTHER" id="PTHR34819">
    <property type="entry name" value="LARGE CYSTEINE-RICH PERIPLASMIC PROTEIN OMCB"/>
    <property type="match status" value="1"/>
</dbReference>
<feature type="chain" id="PRO_5003071513" evidence="1">
    <location>
        <begin position="38"/>
        <end position="662"/>
    </location>
</feature>
<protein>
    <submittedName>
        <fullName evidence="3">Conserved repeat domain protein</fullName>
    </submittedName>
</protein>
<dbReference type="Pfam" id="PF01345">
    <property type="entry name" value="DUF11"/>
    <property type="match status" value="1"/>
</dbReference>
<dbReference type="Proteomes" id="UP000000925">
    <property type="component" value="Chromosome"/>
</dbReference>
<evidence type="ECO:0000313" key="3">
    <source>
        <dbReference type="EMBL" id="ADE54521.1"/>
    </source>
</evidence>
<dbReference type="NCBIfam" id="TIGR01451">
    <property type="entry name" value="B_ant_repeat"/>
    <property type="match status" value="2"/>
</dbReference>
<evidence type="ECO:0000256" key="1">
    <source>
        <dbReference type="SAM" id="SignalP"/>
    </source>
</evidence>
<dbReference type="HOGENOM" id="CLU_414310_0_0_0"/>
<accession>D5EJC2</accession>
<dbReference type="InterPro" id="IPR051172">
    <property type="entry name" value="Chlamydia_OmcB"/>
</dbReference>
<sequence length="662" mass="71534">MNSRSSLTACILLQAPRKVRLLAACAVAISFLSGLYAQQDPSAAKKPKKNWIASVSAMDEFGESAQGVAPGFVYADDRYENLDYSRSTAASADIKVLRAGLDRDFLYVSFEFVEGWSASRSQSNSIAIEVDFDHPVEFNRGDRVFAFNMRSEFNRNENWQDAKDNGGFFPFDDKNDDVGGADPLASDFPDDNLDGYDDGLNEEEGELFGRVMADGRFEIAVARNLSGSGNTDIVRVKVWTLQNREFDSSFANEFNFHDTNSSGNIPLLDSYPGADMDDWIQVPELSPNDIDLELTQTADVSDPKIGELVTFTVDLAHILGNAEAQAVVVESLLAEGLAFVSANPEQGVYDPATNRWTLPSVASGQTRRLEIVAMVDAALPCVPVEHTVKLLQLDNAEDVIDANNESILAVEIAAHDGSIRFVGDLSGAPIGTVNPGEDLFVQVDDLDLDMDPLVAETVDVKVQVVDFDEVEFTLTETGPNTAQFTGSVATEVNDSANRFDDVLQLRIGDTAVAEYVDALADDCSTNVLRQDELTFDGPAIVLTKAVDKSEAGPGELLTYKVVYRNIGLSAAKDLLVQERIPLFTVYEPQSMRVGFSEDEYASALQLTDEDDGVEGSINGADVGAVLDGDFVRIAISDVAADDGASGSGPDSGSVFFQVKVAE</sequence>
<feature type="domain" description="DUF11" evidence="2">
    <location>
        <begin position="291"/>
        <end position="406"/>
    </location>
</feature>
<evidence type="ECO:0000313" key="4">
    <source>
        <dbReference type="Proteomes" id="UP000000925"/>
    </source>
</evidence>
<name>D5EJC2_CORAD</name>
<dbReference type="AlphaFoldDB" id="D5EJC2"/>
<dbReference type="OrthoDB" id="1758300at2"/>
<proteinExistence type="predicted"/>
<dbReference type="EMBL" id="CP001998">
    <property type="protein sequence ID" value="ADE54521.1"/>
    <property type="molecule type" value="Genomic_DNA"/>
</dbReference>
<gene>
    <name evidence="3" type="ordered locus">Caka_1502</name>
</gene>
<keyword evidence="1" id="KW-0732">Signal</keyword>
<dbReference type="PANTHER" id="PTHR34819:SF3">
    <property type="entry name" value="CELL SURFACE PROTEIN"/>
    <property type="match status" value="1"/>
</dbReference>
<dbReference type="InterPro" id="IPR001434">
    <property type="entry name" value="OmcB-like_DUF11"/>
</dbReference>
<dbReference type="KEGG" id="caa:Caka_1502"/>
<reference evidence="3 4" key="1">
    <citation type="journal article" date="2010" name="Stand. Genomic Sci.">
        <title>Complete genome sequence of Coraliomargarita akajimensis type strain (04OKA010-24).</title>
        <authorList>
            <person name="Mavromatis K."/>
            <person name="Abt B."/>
            <person name="Brambilla E."/>
            <person name="Lapidus A."/>
            <person name="Copeland A."/>
            <person name="Deshpande S."/>
            <person name="Nolan M."/>
            <person name="Lucas S."/>
            <person name="Tice H."/>
            <person name="Cheng J.F."/>
            <person name="Han C."/>
            <person name="Detter J.C."/>
            <person name="Woyke T."/>
            <person name="Goodwin L."/>
            <person name="Pitluck S."/>
            <person name="Held B."/>
            <person name="Brettin T."/>
            <person name="Tapia R."/>
            <person name="Ivanova N."/>
            <person name="Mikhailova N."/>
            <person name="Pati A."/>
            <person name="Liolios K."/>
            <person name="Chen A."/>
            <person name="Palaniappan K."/>
            <person name="Land M."/>
            <person name="Hauser L."/>
            <person name="Chang Y.J."/>
            <person name="Jeffries C.D."/>
            <person name="Rohde M."/>
            <person name="Goker M."/>
            <person name="Bristow J."/>
            <person name="Eisen J.A."/>
            <person name="Markowitz V."/>
            <person name="Hugenholtz P."/>
            <person name="Klenk H.P."/>
            <person name="Kyrpides N.C."/>
        </authorList>
    </citation>
    <scope>NUCLEOTIDE SEQUENCE [LARGE SCALE GENOMIC DNA]</scope>
    <source>
        <strain evidence="4">DSM 45221 / IAM 15411 / JCM 23193 / KCTC 12865</strain>
    </source>
</reference>
<organism evidence="3 4">
    <name type="scientific">Coraliomargarita akajimensis (strain DSM 45221 / IAM 15411 / JCM 23193 / KCTC 12865 / 04OKA010-24)</name>
    <dbReference type="NCBI Taxonomy" id="583355"/>
    <lineage>
        <taxon>Bacteria</taxon>
        <taxon>Pseudomonadati</taxon>
        <taxon>Verrucomicrobiota</taxon>
        <taxon>Opitutia</taxon>
        <taxon>Puniceicoccales</taxon>
        <taxon>Coraliomargaritaceae</taxon>
        <taxon>Coraliomargarita</taxon>
    </lineage>
</organism>
<dbReference type="InterPro" id="IPR047589">
    <property type="entry name" value="DUF11_rpt"/>
</dbReference>
<feature type="signal peptide" evidence="1">
    <location>
        <begin position="1"/>
        <end position="37"/>
    </location>
</feature>
<evidence type="ECO:0000259" key="2">
    <source>
        <dbReference type="Pfam" id="PF01345"/>
    </source>
</evidence>
<dbReference type="eggNOG" id="COG1361">
    <property type="taxonomic scope" value="Bacteria"/>
</dbReference>